<gene>
    <name evidence="1" type="ORF">NBRC110019_14770</name>
</gene>
<name>A0A9W6B6Z6_9FLAO</name>
<dbReference type="EMBL" id="BRVP01000008">
    <property type="protein sequence ID" value="GLB52437.1"/>
    <property type="molecule type" value="Genomic_DNA"/>
</dbReference>
<organism evidence="1 2">
    <name type="scientific">Neptunitalea chrysea</name>
    <dbReference type="NCBI Taxonomy" id="1647581"/>
    <lineage>
        <taxon>Bacteria</taxon>
        <taxon>Pseudomonadati</taxon>
        <taxon>Bacteroidota</taxon>
        <taxon>Flavobacteriia</taxon>
        <taxon>Flavobacteriales</taxon>
        <taxon>Flavobacteriaceae</taxon>
        <taxon>Neptunitalea</taxon>
    </lineage>
</organism>
<evidence type="ECO:0008006" key="3">
    <source>
        <dbReference type="Google" id="ProtNLM"/>
    </source>
</evidence>
<keyword evidence="2" id="KW-1185">Reference proteome</keyword>
<comment type="caution">
    <text evidence="1">The sequence shown here is derived from an EMBL/GenBank/DDBJ whole genome shotgun (WGS) entry which is preliminary data.</text>
</comment>
<proteinExistence type="predicted"/>
<accession>A0A9W6B6Z6</accession>
<reference evidence="1" key="1">
    <citation type="submission" date="2022-07" db="EMBL/GenBank/DDBJ databases">
        <title>Taxonomy of Novel Oxalotrophic and Methylotrophic Bacteria.</title>
        <authorList>
            <person name="Sahin N."/>
            <person name="Tani A."/>
        </authorList>
    </citation>
    <scope>NUCLEOTIDE SEQUENCE</scope>
    <source>
        <strain evidence="1">AM327</strain>
    </source>
</reference>
<evidence type="ECO:0000313" key="1">
    <source>
        <dbReference type="EMBL" id="GLB52437.1"/>
    </source>
</evidence>
<evidence type="ECO:0000313" key="2">
    <source>
        <dbReference type="Proteomes" id="UP001143545"/>
    </source>
</evidence>
<dbReference type="Proteomes" id="UP001143545">
    <property type="component" value="Unassembled WGS sequence"/>
</dbReference>
<dbReference type="PROSITE" id="PS51257">
    <property type="entry name" value="PROKAR_LIPOPROTEIN"/>
    <property type="match status" value="1"/>
</dbReference>
<dbReference type="RefSeq" id="WP_281753703.1">
    <property type="nucleotide sequence ID" value="NZ_BRVP01000008.1"/>
</dbReference>
<protein>
    <recommendedName>
        <fullName evidence="3">Lipoprotein</fullName>
    </recommendedName>
</protein>
<dbReference type="AlphaFoldDB" id="A0A9W6B6Z6"/>
<sequence>MKKITFILVIVLLTACSGVKQTEQALYSGNYDTAITKAVNKLQNNINRKNSDEYVVLLEDAYAKANEKDLEKIASLQQADNAAYLEEIYTLYIALANRQNYIKPLFPLSVASESRIATFHISDYTTDIATAKTALSEYLYQTAVATLAQEQPKYVYRNVYEDLQYLNSLNPSYKDTETLLQEALDKGTEHIAVTIANATNVMIPYQLEQELLDFNSYGLSSNWTVFDSHPQNDITYDYQITMNFETIEVGPEYVKEKEYITEKQVVDGKTYVYDEDGNKVKDSEGNYIMTDRYKTVVCTFYQFTQNKTAKVTASVALYDVKANEVLDSYPLSSQFVFKNSYGTHKGDRRALGTSQLDLLEVAALDFPTDEQMVYDAAENLKDKMKRILKEYTL</sequence>